<proteinExistence type="predicted"/>
<dbReference type="GO" id="GO:0003700">
    <property type="term" value="F:DNA-binding transcription factor activity"/>
    <property type="evidence" value="ECO:0007669"/>
    <property type="project" value="InterPro"/>
</dbReference>
<sequence>MLHPQRSSLRAASYALEDRIPGRKIGQSQGDAWKEAEAQIFRRAQQEDEMLVPAVAEPLLVWVISGDARIEERELTGEWAKTEARTRSFFLTQTDAPYLMRWQACPEHPFEVLHLYLGLTLVNRAARSLGLNPLRLRMRDISGVQDTFISGVLTGLTAELQKPLLASPLFVNGLLESLTIHLLRNYANTHVTRTPKPAQLPAWKLRKALDHMEAHLAEPFDLDVLAALCGMGRFHFSRSFHNTMGQSPSRWFVRRRVEHAKELLCQSDQSIIEIALTIGYESPSHFAQVFRRETGVSPRDYRKL</sequence>
<dbReference type="GO" id="GO:0043565">
    <property type="term" value="F:sequence-specific DNA binding"/>
    <property type="evidence" value="ECO:0007669"/>
    <property type="project" value="InterPro"/>
</dbReference>
<dbReference type="InterPro" id="IPR018062">
    <property type="entry name" value="HTH_AraC-typ_CS"/>
</dbReference>
<evidence type="ECO:0000259" key="4">
    <source>
        <dbReference type="PROSITE" id="PS01124"/>
    </source>
</evidence>
<feature type="domain" description="HTH araC/xylS-type" evidence="4">
    <location>
        <begin position="206"/>
        <end position="304"/>
    </location>
</feature>
<accession>A0A2G4REP6</accession>
<dbReference type="OrthoDB" id="9806208at2"/>
<dbReference type="PROSITE" id="PS00041">
    <property type="entry name" value="HTH_ARAC_FAMILY_1"/>
    <property type="match status" value="1"/>
</dbReference>
<reference evidence="5 6" key="1">
    <citation type="submission" date="2017-10" db="EMBL/GenBank/DDBJ databases">
        <title>Genomic analysis of the genus Acetobacter.</title>
        <authorList>
            <person name="Kim K.H."/>
            <person name="Chun B.H."/>
            <person name="Son A.R."/>
            <person name="Jeon C.O."/>
        </authorList>
    </citation>
    <scope>NUCLEOTIDE SEQUENCE [LARGE SCALE GENOMIC DNA]</scope>
    <source>
        <strain evidence="5 6">LHT 2458</strain>
    </source>
</reference>
<comment type="caution">
    <text evidence="5">The sequence shown here is derived from an EMBL/GenBank/DDBJ whole genome shotgun (WGS) entry which is preliminary data.</text>
</comment>
<dbReference type="Pfam" id="PF12833">
    <property type="entry name" value="HTH_18"/>
    <property type="match status" value="1"/>
</dbReference>
<keyword evidence="1" id="KW-0805">Transcription regulation</keyword>
<dbReference type="InterPro" id="IPR009057">
    <property type="entry name" value="Homeodomain-like_sf"/>
</dbReference>
<dbReference type="PRINTS" id="PR00032">
    <property type="entry name" value="HTHARAC"/>
</dbReference>
<gene>
    <name evidence="5" type="ORF">CSR02_02945</name>
</gene>
<keyword evidence="3" id="KW-0804">Transcription</keyword>
<dbReference type="PROSITE" id="PS01124">
    <property type="entry name" value="HTH_ARAC_FAMILY_2"/>
    <property type="match status" value="1"/>
</dbReference>
<dbReference type="PANTHER" id="PTHR46796:SF14">
    <property type="entry name" value="TRANSCRIPTIONAL REGULATORY PROTEIN"/>
    <property type="match status" value="1"/>
</dbReference>
<dbReference type="EMBL" id="PEBQ01000034">
    <property type="protein sequence ID" value="PHY95061.1"/>
    <property type="molecule type" value="Genomic_DNA"/>
</dbReference>
<evidence type="ECO:0000313" key="6">
    <source>
        <dbReference type="Proteomes" id="UP000228751"/>
    </source>
</evidence>
<keyword evidence="6" id="KW-1185">Reference proteome</keyword>
<dbReference type="SUPFAM" id="SSF46689">
    <property type="entry name" value="Homeodomain-like"/>
    <property type="match status" value="2"/>
</dbReference>
<dbReference type="InterPro" id="IPR020449">
    <property type="entry name" value="Tscrpt_reg_AraC-type_HTH"/>
</dbReference>
<keyword evidence="2" id="KW-0238">DNA-binding</keyword>
<dbReference type="Proteomes" id="UP000228751">
    <property type="component" value="Unassembled WGS sequence"/>
</dbReference>
<dbReference type="InterPro" id="IPR018060">
    <property type="entry name" value="HTH_AraC"/>
</dbReference>
<dbReference type="SMART" id="SM00342">
    <property type="entry name" value="HTH_ARAC"/>
    <property type="match status" value="1"/>
</dbReference>
<name>A0A2G4REP6_9PROT</name>
<dbReference type="PANTHER" id="PTHR46796">
    <property type="entry name" value="HTH-TYPE TRANSCRIPTIONAL ACTIVATOR RHAS-RELATED"/>
    <property type="match status" value="1"/>
</dbReference>
<evidence type="ECO:0000256" key="3">
    <source>
        <dbReference type="ARBA" id="ARBA00023163"/>
    </source>
</evidence>
<dbReference type="RefSeq" id="WP_099540518.1">
    <property type="nucleotide sequence ID" value="NZ_PEBQ01000034.1"/>
</dbReference>
<dbReference type="AlphaFoldDB" id="A0A2G4REP6"/>
<evidence type="ECO:0000313" key="5">
    <source>
        <dbReference type="EMBL" id="PHY95061.1"/>
    </source>
</evidence>
<dbReference type="Gene3D" id="1.10.10.60">
    <property type="entry name" value="Homeodomain-like"/>
    <property type="match status" value="2"/>
</dbReference>
<protein>
    <submittedName>
        <fullName evidence="5">AraC family transcriptional regulator</fullName>
    </submittedName>
</protein>
<evidence type="ECO:0000256" key="2">
    <source>
        <dbReference type="ARBA" id="ARBA00023125"/>
    </source>
</evidence>
<organism evidence="5 6">
    <name type="scientific">Acetobacter pomorum</name>
    <dbReference type="NCBI Taxonomy" id="65959"/>
    <lineage>
        <taxon>Bacteria</taxon>
        <taxon>Pseudomonadati</taxon>
        <taxon>Pseudomonadota</taxon>
        <taxon>Alphaproteobacteria</taxon>
        <taxon>Acetobacterales</taxon>
        <taxon>Acetobacteraceae</taxon>
        <taxon>Acetobacter</taxon>
    </lineage>
</organism>
<dbReference type="InterPro" id="IPR050204">
    <property type="entry name" value="AraC_XylS_family_regulators"/>
</dbReference>
<evidence type="ECO:0000256" key="1">
    <source>
        <dbReference type="ARBA" id="ARBA00023015"/>
    </source>
</evidence>